<proteinExistence type="predicted"/>
<dbReference type="EMBL" id="CM007900">
    <property type="protein sequence ID" value="OTG08434.1"/>
    <property type="molecule type" value="Genomic_DNA"/>
</dbReference>
<name>A0A251TBZ9_HELAN</name>
<sequence>MVASCSNLGVTNPRNGGIPVLKIGSQDRCRSIGSKRSRRNPNKGLGLNQGIRLAIPVRRHHQHSMASMVFSGDSRLQLTSSDACLILLPPFLFRTNRSNAKGIETPLMPPVTTIEHHLSGHLPPSITTAPCQIVIGHTTTAKSEARNFIYFLTTTQAMVFVSDKGSNSYISHVVVVSNDGYSTGAAYMVGSDGA</sequence>
<evidence type="ECO:0000313" key="2">
    <source>
        <dbReference type="Proteomes" id="UP000215914"/>
    </source>
</evidence>
<organism evidence="1 2">
    <name type="scientific">Helianthus annuus</name>
    <name type="common">Common sunflower</name>
    <dbReference type="NCBI Taxonomy" id="4232"/>
    <lineage>
        <taxon>Eukaryota</taxon>
        <taxon>Viridiplantae</taxon>
        <taxon>Streptophyta</taxon>
        <taxon>Embryophyta</taxon>
        <taxon>Tracheophyta</taxon>
        <taxon>Spermatophyta</taxon>
        <taxon>Magnoliopsida</taxon>
        <taxon>eudicotyledons</taxon>
        <taxon>Gunneridae</taxon>
        <taxon>Pentapetalae</taxon>
        <taxon>asterids</taxon>
        <taxon>campanulids</taxon>
        <taxon>Asterales</taxon>
        <taxon>Asteraceae</taxon>
        <taxon>Asteroideae</taxon>
        <taxon>Heliantheae alliance</taxon>
        <taxon>Heliantheae</taxon>
        <taxon>Helianthus</taxon>
    </lineage>
</organism>
<dbReference type="Proteomes" id="UP000215914">
    <property type="component" value="Chromosome 11"/>
</dbReference>
<reference evidence="2" key="1">
    <citation type="journal article" date="2017" name="Nature">
        <title>The sunflower genome provides insights into oil metabolism, flowering and Asterid evolution.</title>
        <authorList>
            <person name="Badouin H."/>
            <person name="Gouzy J."/>
            <person name="Grassa C.J."/>
            <person name="Murat F."/>
            <person name="Staton S.E."/>
            <person name="Cottret L."/>
            <person name="Lelandais-Briere C."/>
            <person name="Owens G.L."/>
            <person name="Carrere S."/>
            <person name="Mayjonade B."/>
            <person name="Legrand L."/>
            <person name="Gill N."/>
            <person name="Kane N.C."/>
            <person name="Bowers J.E."/>
            <person name="Hubner S."/>
            <person name="Bellec A."/>
            <person name="Berard A."/>
            <person name="Berges H."/>
            <person name="Blanchet N."/>
            <person name="Boniface M.C."/>
            <person name="Brunel D."/>
            <person name="Catrice O."/>
            <person name="Chaidir N."/>
            <person name="Claudel C."/>
            <person name="Donnadieu C."/>
            <person name="Faraut T."/>
            <person name="Fievet G."/>
            <person name="Helmstetter N."/>
            <person name="King M."/>
            <person name="Knapp S.J."/>
            <person name="Lai Z."/>
            <person name="Le Paslier M.C."/>
            <person name="Lippi Y."/>
            <person name="Lorenzon L."/>
            <person name="Mandel J.R."/>
            <person name="Marage G."/>
            <person name="Marchand G."/>
            <person name="Marquand E."/>
            <person name="Bret-Mestries E."/>
            <person name="Morien E."/>
            <person name="Nambeesan S."/>
            <person name="Nguyen T."/>
            <person name="Pegot-Espagnet P."/>
            <person name="Pouilly N."/>
            <person name="Raftis F."/>
            <person name="Sallet E."/>
            <person name="Schiex T."/>
            <person name="Thomas J."/>
            <person name="Vandecasteele C."/>
            <person name="Vares D."/>
            <person name="Vear F."/>
            <person name="Vautrin S."/>
            <person name="Crespi M."/>
            <person name="Mangin B."/>
            <person name="Burke J.M."/>
            <person name="Salse J."/>
            <person name="Munos S."/>
            <person name="Vincourt P."/>
            <person name="Rieseberg L.H."/>
            <person name="Langlade N.B."/>
        </authorList>
    </citation>
    <scope>NUCLEOTIDE SEQUENCE [LARGE SCALE GENOMIC DNA]</scope>
    <source>
        <strain evidence="2">cv. SF193</strain>
    </source>
</reference>
<accession>A0A251TBZ9</accession>
<dbReference type="AlphaFoldDB" id="A0A251TBZ9"/>
<dbReference type="InParanoid" id="A0A251TBZ9"/>
<gene>
    <name evidence="1" type="ORF">HannXRQ_Chr11g0341741</name>
</gene>
<protein>
    <submittedName>
        <fullName evidence="1">Uncharacterized protein</fullName>
    </submittedName>
</protein>
<evidence type="ECO:0000313" key="1">
    <source>
        <dbReference type="EMBL" id="OTG08434.1"/>
    </source>
</evidence>
<keyword evidence="2" id="KW-1185">Reference proteome</keyword>